<protein>
    <submittedName>
        <fullName evidence="7">PLP-dependent aminotransferase family protein</fullName>
    </submittedName>
</protein>
<evidence type="ECO:0000256" key="3">
    <source>
        <dbReference type="ARBA" id="ARBA00023015"/>
    </source>
</evidence>
<dbReference type="SUPFAM" id="SSF53383">
    <property type="entry name" value="PLP-dependent transferases"/>
    <property type="match status" value="1"/>
</dbReference>
<name>A0A9X5E9I6_9CYAN</name>
<evidence type="ECO:0000313" key="7">
    <source>
        <dbReference type="EMBL" id="NHC37820.1"/>
    </source>
</evidence>
<dbReference type="Proteomes" id="UP000031532">
    <property type="component" value="Unassembled WGS sequence"/>
</dbReference>
<evidence type="ECO:0000313" key="8">
    <source>
        <dbReference type="Proteomes" id="UP000031532"/>
    </source>
</evidence>
<dbReference type="GO" id="GO:0003700">
    <property type="term" value="F:DNA-binding transcription factor activity"/>
    <property type="evidence" value="ECO:0007669"/>
    <property type="project" value="InterPro"/>
</dbReference>
<keyword evidence="3" id="KW-0805">Transcription regulation</keyword>
<dbReference type="CDD" id="cd00609">
    <property type="entry name" value="AAT_like"/>
    <property type="match status" value="1"/>
</dbReference>
<proteinExistence type="inferred from homology"/>
<evidence type="ECO:0000256" key="4">
    <source>
        <dbReference type="ARBA" id="ARBA00023125"/>
    </source>
</evidence>
<reference evidence="7 8" key="1">
    <citation type="journal article" date="2015" name="Genome Announc.">
        <title>Draft Genome Sequence of the Terrestrial Cyanobacterium Scytonema millei VB511283, Isolated from Eastern India.</title>
        <authorList>
            <person name="Sen D."/>
            <person name="Chandrababunaidu M.M."/>
            <person name="Singh D."/>
            <person name="Sanghi N."/>
            <person name="Ghorai A."/>
            <person name="Mishra G.P."/>
            <person name="Madduluri M."/>
            <person name="Adhikary S.P."/>
            <person name="Tripathy S."/>
        </authorList>
    </citation>
    <scope>NUCLEOTIDE SEQUENCE [LARGE SCALE GENOMIC DNA]</scope>
    <source>
        <strain evidence="7 8">VB511283</strain>
    </source>
</reference>
<keyword evidence="5" id="KW-0804">Transcription</keyword>
<gene>
    <name evidence="7" type="ORF">QH73_0024805</name>
</gene>
<dbReference type="CDD" id="cd07377">
    <property type="entry name" value="WHTH_GntR"/>
    <property type="match status" value="1"/>
</dbReference>
<dbReference type="InterPro" id="IPR000524">
    <property type="entry name" value="Tscrpt_reg_HTH_GntR"/>
</dbReference>
<evidence type="ECO:0000256" key="1">
    <source>
        <dbReference type="ARBA" id="ARBA00005384"/>
    </source>
</evidence>
<dbReference type="Gene3D" id="3.90.1150.10">
    <property type="entry name" value="Aspartate Aminotransferase, domain 1"/>
    <property type="match status" value="1"/>
</dbReference>
<dbReference type="InterPro" id="IPR051446">
    <property type="entry name" value="HTH_trans_reg/aminotransferase"/>
</dbReference>
<keyword evidence="7" id="KW-0808">Transferase</keyword>
<dbReference type="GO" id="GO:0008483">
    <property type="term" value="F:transaminase activity"/>
    <property type="evidence" value="ECO:0007669"/>
    <property type="project" value="UniProtKB-KW"/>
</dbReference>
<dbReference type="SUPFAM" id="SSF46785">
    <property type="entry name" value="Winged helix' DNA-binding domain"/>
    <property type="match status" value="1"/>
</dbReference>
<dbReference type="PANTHER" id="PTHR46577:SF2">
    <property type="entry name" value="TRANSCRIPTIONAL REGULATORY PROTEIN"/>
    <property type="match status" value="1"/>
</dbReference>
<accession>A0A9X5E9I6</accession>
<dbReference type="EMBL" id="JTJC03000011">
    <property type="protein sequence ID" value="NHC37820.1"/>
    <property type="molecule type" value="Genomic_DNA"/>
</dbReference>
<dbReference type="SMART" id="SM00345">
    <property type="entry name" value="HTH_GNTR"/>
    <property type="match status" value="1"/>
</dbReference>
<dbReference type="GO" id="GO:0030170">
    <property type="term" value="F:pyridoxal phosphate binding"/>
    <property type="evidence" value="ECO:0007669"/>
    <property type="project" value="InterPro"/>
</dbReference>
<dbReference type="Gene3D" id="1.10.10.10">
    <property type="entry name" value="Winged helix-like DNA-binding domain superfamily/Winged helix DNA-binding domain"/>
    <property type="match status" value="1"/>
</dbReference>
<organism evidence="7 8">
    <name type="scientific">Scytonema millei VB511283</name>
    <dbReference type="NCBI Taxonomy" id="1245923"/>
    <lineage>
        <taxon>Bacteria</taxon>
        <taxon>Bacillati</taxon>
        <taxon>Cyanobacteriota</taxon>
        <taxon>Cyanophyceae</taxon>
        <taxon>Nostocales</taxon>
        <taxon>Scytonemataceae</taxon>
        <taxon>Scytonema</taxon>
    </lineage>
</organism>
<dbReference type="InterPro" id="IPR036388">
    <property type="entry name" value="WH-like_DNA-bd_sf"/>
</dbReference>
<evidence type="ECO:0000256" key="2">
    <source>
        <dbReference type="ARBA" id="ARBA00022898"/>
    </source>
</evidence>
<comment type="caution">
    <text evidence="7">The sequence shown here is derived from an EMBL/GenBank/DDBJ whole genome shotgun (WGS) entry which is preliminary data.</text>
</comment>
<evidence type="ECO:0000259" key="6">
    <source>
        <dbReference type="PROSITE" id="PS50949"/>
    </source>
</evidence>
<dbReference type="Pfam" id="PF00392">
    <property type="entry name" value="GntR"/>
    <property type="match status" value="1"/>
</dbReference>
<keyword evidence="4" id="KW-0238">DNA-binding</keyword>
<evidence type="ECO:0000256" key="5">
    <source>
        <dbReference type="ARBA" id="ARBA00023163"/>
    </source>
</evidence>
<dbReference type="OrthoDB" id="9802328at2"/>
<dbReference type="InterPro" id="IPR015424">
    <property type="entry name" value="PyrdxlP-dep_Trfase"/>
</dbReference>
<comment type="similarity">
    <text evidence="1">In the C-terminal section; belongs to the class-I pyridoxal-phosphate-dependent aminotransferase family.</text>
</comment>
<keyword evidence="2" id="KW-0663">Pyridoxal phosphate</keyword>
<keyword evidence="8" id="KW-1185">Reference proteome</keyword>
<dbReference type="RefSeq" id="WP_039713098.1">
    <property type="nucleotide sequence ID" value="NZ_JTJC03000011.1"/>
</dbReference>
<sequence length="493" mass="54870">MRIPIERHSSTAVYLQICDRIRHLIETGALRSGDKLPSIRTLSASTRVNKLTVIEAYNVLAAEGLVEARQGSGYFVCPAKIDRAESKHQFAPPQDTIVLEQPPLPPLIEEFQGGSSFNLYMKSVQARQQPGTIDLSSGFSLASGLDDLPRVARRAVKQISGSLFNYDLPQGQLVLRQQIARLLVQQHGLNVTADNLIITNGSKQGILLAVHHYVKPGDWVLVESPTWYGMLSLLYNMGARVIGIPMTPEGINLELLEKNLYTYRPKLIFTVSTLHNPTGLTTSLDHRRQLLALAEKYDCVVLEDNAYEGLNFEPVPVPIKALDTTDRVIYAGTFSKTIMPGIRVGYLVVTGEDYQPLVERKLHYDIHVSTVSQAIVSEYLASGHYRHHLAHLQAVHLQSRNAMLNAMQRHYPPATYWTIPKGGTFLWVQMPAHLPLAEICQKALARGVFVAEGTPFFPGGQQSYPALRLNFTLLPEQIEQGIAILGEILQNYV</sequence>
<dbReference type="Pfam" id="PF00155">
    <property type="entry name" value="Aminotran_1_2"/>
    <property type="match status" value="1"/>
</dbReference>
<dbReference type="GO" id="GO:0003677">
    <property type="term" value="F:DNA binding"/>
    <property type="evidence" value="ECO:0007669"/>
    <property type="project" value="UniProtKB-KW"/>
</dbReference>
<dbReference type="AlphaFoldDB" id="A0A9X5E9I6"/>
<dbReference type="PANTHER" id="PTHR46577">
    <property type="entry name" value="HTH-TYPE TRANSCRIPTIONAL REGULATORY PROTEIN GABR"/>
    <property type="match status" value="1"/>
</dbReference>
<dbReference type="Gene3D" id="3.40.640.10">
    <property type="entry name" value="Type I PLP-dependent aspartate aminotransferase-like (Major domain)"/>
    <property type="match status" value="1"/>
</dbReference>
<dbReference type="InterPro" id="IPR015422">
    <property type="entry name" value="PyrdxlP-dep_Trfase_small"/>
</dbReference>
<dbReference type="InterPro" id="IPR015421">
    <property type="entry name" value="PyrdxlP-dep_Trfase_major"/>
</dbReference>
<dbReference type="InterPro" id="IPR036390">
    <property type="entry name" value="WH_DNA-bd_sf"/>
</dbReference>
<keyword evidence="7" id="KW-0032">Aminotransferase</keyword>
<feature type="domain" description="HTH gntR-type" evidence="6">
    <location>
        <begin position="11"/>
        <end position="79"/>
    </location>
</feature>
<dbReference type="PROSITE" id="PS50949">
    <property type="entry name" value="HTH_GNTR"/>
    <property type="match status" value="1"/>
</dbReference>
<dbReference type="InterPro" id="IPR004839">
    <property type="entry name" value="Aminotransferase_I/II_large"/>
</dbReference>